<keyword evidence="3" id="KW-1185">Reference proteome</keyword>
<evidence type="ECO:0000259" key="1">
    <source>
        <dbReference type="PROSITE" id="PS50106"/>
    </source>
</evidence>
<dbReference type="Proteomes" id="UP001642484">
    <property type="component" value="Unassembled WGS sequence"/>
</dbReference>
<comment type="caution">
    <text evidence="2">The sequence shown here is derived from an EMBL/GenBank/DDBJ whole genome shotgun (WGS) entry which is preliminary data.</text>
</comment>
<name>A0ABP0RRY8_9DINO</name>
<evidence type="ECO:0000313" key="2">
    <source>
        <dbReference type="EMBL" id="CAK9103123.1"/>
    </source>
</evidence>
<reference evidence="2 3" key="1">
    <citation type="submission" date="2024-02" db="EMBL/GenBank/DDBJ databases">
        <authorList>
            <person name="Chen Y."/>
            <person name="Shah S."/>
            <person name="Dougan E. K."/>
            <person name="Thang M."/>
            <person name="Chan C."/>
        </authorList>
    </citation>
    <scope>NUCLEOTIDE SEQUENCE [LARGE SCALE GENOMIC DNA]</scope>
</reference>
<dbReference type="InterPro" id="IPR001478">
    <property type="entry name" value="PDZ"/>
</dbReference>
<proteinExistence type="predicted"/>
<sequence length="163" mass="18297">VVRRVDPGSKIKDVQSYDRLLTVNGNSVKAAGLVKMIADNRHLELRFQRPVLKEIKLEKKGKTVGFKVDTSLNTYGLVIEDLTEGAALDLPAGTFKPMDRVIAVDGPRSMLLLLLLLLFHQCPVELPFAWWQSRIFMDLATKQNRSCVLITGTYSRVQGLDML</sequence>
<feature type="non-terminal residue" evidence="2">
    <location>
        <position position="1"/>
    </location>
</feature>
<evidence type="ECO:0000313" key="3">
    <source>
        <dbReference type="Proteomes" id="UP001642484"/>
    </source>
</evidence>
<dbReference type="EMBL" id="CAXAMN010026462">
    <property type="protein sequence ID" value="CAK9103123.1"/>
    <property type="molecule type" value="Genomic_DNA"/>
</dbReference>
<dbReference type="PROSITE" id="PS50106">
    <property type="entry name" value="PDZ"/>
    <property type="match status" value="1"/>
</dbReference>
<protein>
    <recommendedName>
        <fullName evidence="1">PDZ domain-containing protein</fullName>
    </recommendedName>
</protein>
<feature type="domain" description="PDZ" evidence="1">
    <location>
        <begin position="54"/>
        <end position="106"/>
    </location>
</feature>
<accession>A0ABP0RRY8</accession>
<gene>
    <name evidence="2" type="ORF">CCMP2556_LOCUS48459</name>
</gene>
<organism evidence="2 3">
    <name type="scientific">Durusdinium trenchii</name>
    <dbReference type="NCBI Taxonomy" id="1381693"/>
    <lineage>
        <taxon>Eukaryota</taxon>
        <taxon>Sar</taxon>
        <taxon>Alveolata</taxon>
        <taxon>Dinophyceae</taxon>
        <taxon>Suessiales</taxon>
        <taxon>Symbiodiniaceae</taxon>
        <taxon>Durusdinium</taxon>
    </lineage>
</organism>